<comment type="caution">
    <text evidence="1">The sequence shown here is derived from an EMBL/GenBank/DDBJ whole genome shotgun (WGS) entry which is preliminary data.</text>
</comment>
<protein>
    <submittedName>
        <fullName evidence="1">Uncharacterized protein</fullName>
    </submittedName>
</protein>
<evidence type="ECO:0000313" key="2">
    <source>
        <dbReference type="Proteomes" id="UP000266723"/>
    </source>
</evidence>
<accession>A0ABQ7F3V8</accession>
<evidence type="ECO:0000313" key="1">
    <source>
        <dbReference type="EMBL" id="KAF3610628.1"/>
    </source>
</evidence>
<dbReference type="Proteomes" id="UP000266723">
    <property type="component" value="Unassembled WGS sequence"/>
</dbReference>
<sequence length="152" mass="17104">MSTNQEAPHQFTSSILQLLPASQTTSKKNPLQLLPAFHRLLLRVYMDYTPFSLCPSDLVKLILCDCYTRCRCFSCTLRNPTVRLDCYSSLTPGRSSVVFCRCVKANHIPCPSLVYPPSTTEQVGFRVPKLLNELRNQIGMDLDVSSSYPSPL</sequence>
<dbReference type="EMBL" id="QGKV02000297">
    <property type="protein sequence ID" value="KAF3610628.1"/>
    <property type="molecule type" value="Genomic_DNA"/>
</dbReference>
<name>A0ABQ7F3V8_BRACR</name>
<organism evidence="1 2">
    <name type="scientific">Brassica cretica</name>
    <name type="common">Mustard</name>
    <dbReference type="NCBI Taxonomy" id="69181"/>
    <lineage>
        <taxon>Eukaryota</taxon>
        <taxon>Viridiplantae</taxon>
        <taxon>Streptophyta</taxon>
        <taxon>Embryophyta</taxon>
        <taxon>Tracheophyta</taxon>
        <taxon>Spermatophyta</taxon>
        <taxon>Magnoliopsida</taxon>
        <taxon>eudicotyledons</taxon>
        <taxon>Gunneridae</taxon>
        <taxon>Pentapetalae</taxon>
        <taxon>rosids</taxon>
        <taxon>malvids</taxon>
        <taxon>Brassicales</taxon>
        <taxon>Brassicaceae</taxon>
        <taxon>Brassiceae</taxon>
        <taxon>Brassica</taxon>
    </lineage>
</organism>
<reference evidence="1 2" key="1">
    <citation type="journal article" date="2020" name="BMC Genomics">
        <title>Intraspecific diversification of the crop wild relative Brassica cretica Lam. using demographic model selection.</title>
        <authorList>
            <person name="Kioukis A."/>
            <person name="Michalopoulou V.A."/>
            <person name="Briers L."/>
            <person name="Pirintsos S."/>
            <person name="Studholme D.J."/>
            <person name="Pavlidis P."/>
            <person name="Sarris P.F."/>
        </authorList>
    </citation>
    <scope>NUCLEOTIDE SEQUENCE [LARGE SCALE GENOMIC DNA]</scope>
    <source>
        <strain evidence="2">cv. PFS-1207/04</strain>
    </source>
</reference>
<proteinExistence type="predicted"/>
<gene>
    <name evidence="1" type="ORF">DY000_02044801</name>
</gene>
<keyword evidence="2" id="KW-1185">Reference proteome</keyword>